<dbReference type="Pfam" id="PF00005">
    <property type="entry name" value="ABC_tran"/>
    <property type="match status" value="1"/>
</dbReference>
<dbReference type="InterPro" id="IPR003593">
    <property type="entry name" value="AAA+_ATPase"/>
</dbReference>
<evidence type="ECO:0000313" key="8">
    <source>
        <dbReference type="Proteomes" id="UP000229740"/>
    </source>
</evidence>
<protein>
    <submittedName>
        <fullName evidence="7">ABC transporter ATP-binding protein</fullName>
    </submittedName>
</protein>
<dbReference type="SUPFAM" id="SSF52540">
    <property type="entry name" value="P-loop containing nucleoside triphosphate hydrolases"/>
    <property type="match status" value="1"/>
</dbReference>
<keyword evidence="3" id="KW-0547">Nucleotide-binding</keyword>
<gene>
    <name evidence="7" type="ORF">CSB45_00810</name>
</gene>
<organism evidence="7 8">
    <name type="scientific">candidate division KSB3 bacterium</name>
    <dbReference type="NCBI Taxonomy" id="2044937"/>
    <lineage>
        <taxon>Bacteria</taxon>
        <taxon>candidate division KSB3</taxon>
    </lineage>
</organism>
<dbReference type="Gene3D" id="3.40.50.300">
    <property type="entry name" value="P-loop containing nucleotide triphosphate hydrolases"/>
    <property type="match status" value="1"/>
</dbReference>
<evidence type="ECO:0000256" key="4">
    <source>
        <dbReference type="ARBA" id="ARBA00022840"/>
    </source>
</evidence>
<evidence type="ECO:0000259" key="6">
    <source>
        <dbReference type="PROSITE" id="PS50893"/>
    </source>
</evidence>
<dbReference type="PANTHER" id="PTHR42734:SF17">
    <property type="entry name" value="METAL TRANSPORT SYSTEM ATP-BINDING PROTEIN TM_0124-RELATED"/>
    <property type="match status" value="1"/>
</dbReference>
<evidence type="ECO:0000256" key="2">
    <source>
        <dbReference type="ARBA" id="ARBA00022448"/>
    </source>
</evidence>
<evidence type="ECO:0000256" key="5">
    <source>
        <dbReference type="SAM" id="MobiDB-lite"/>
    </source>
</evidence>
<dbReference type="SMART" id="SM00382">
    <property type="entry name" value="AAA"/>
    <property type="match status" value="1"/>
</dbReference>
<evidence type="ECO:0000256" key="3">
    <source>
        <dbReference type="ARBA" id="ARBA00022741"/>
    </source>
</evidence>
<dbReference type="GO" id="GO:0016887">
    <property type="term" value="F:ATP hydrolysis activity"/>
    <property type="evidence" value="ECO:0007669"/>
    <property type="project" value="InterPro"/>
</dbReference>
<dbReference type="InterPro" id="IPR050153">
    <property type="entry name" value="Metal_Ion_Import_ABC"/>
</dbReference>
<keyword evidence="4 7" id="KW-0067">ATP-binding</keyword>
<dbReference type="InterPro" id="IPR003439">
    <property type="entry name" value="ABC_transporter-like_ATP-bd"/>
</dbReference>
<sequence>MRFKPRLEADVLLQTYDAVFGYANTPIIPATQIQIKKGECIGLVGSNGSGKTTLVRGLLGLLAPLSGQVVRGRDLSIGYLAQRNPQSDSLFPATVREVVECGIHGHALWDRKHPKHKHADALVDRVMDILKITHLGTQRIGELSGGQHQRVLLARALVMNPELLVLDEPTSALDAGIRAEFYELLKDLHKRGVAVLMISHDITHLEGVIDRVIYVDKGVAFDGSAADFFVSSHLHSYQGGAGDSCAADEGIGADEGMPTDAGNATSEEERS</sequence>
<name>A0A2G6ECV1_9BACT</name>
<evidence type="ECO:0000313" key="7">
    <source>
        <dbReference type="EMBL" id="PID59885.1"/>
    </source>
</evidence>
<reference evidence="7 8" key="1">
    <citation type="submission" date="2017-10" db="EMBL/GenBank/DDBJ databases">
        <title>Novel microbial diversity and functional potential in the marine mammal oral microbiome.</title>
        <authorList>
            <person name="Dudek N.K."/>
            <person name="Sun C.L."/>
            <person name="Burstein D."/>
            <person name="Kantor R.S."/>
            <person name="Aliaga Goltsman D.S."/>
            <person name="Bik E.M."/>
            <person name="Thomas B.C."/>
            <person name="Banfield J.F."/>
            <person name="Relman D.A."/>
        </authorList>
    </citation>
    <scope>NUCLEOTIDE SEQUENCE [LARGE SCALE GENOMIC DNA]</scope>
    <source>
        <strain evidence="7">DOLZORAL124_49_17</strain>
    </source>
</reference>
<feature type="region of interest" description="Disordered" evidence="5">
    <location>
        <begin position="246"/>
        <end position="271"/>
    </location>
</feature>
<comment type="caution">
    <text evidence="7">The sequence shown here is derived from an EMBL/GenBank/DDBJ whole genome shotgun (WGS) entry which is preliminary data.</text>
</comment>
<dbReference type="GO" id="GO:0005524">
    <property type="term" value="F:ATP binding"/>
    <property type="evidence" value="ECO:0007669"/>
    <property type="project" value="UniProtKB-KW"/>
</dbReference>
<accession>A0A2G6ECV1</accession>
<keyword evidence="2" id="KW-0813">Transport</keyword>
<evidence type="ECO:0000256" key="1">
    <source>
        <dbReference type="ARBA" id="ARBA00005417"/>
    </source>
</evidence>
<dbReference type="InterPro" id="IPR027417">
    <property type="entry name" value="P-loop_NTPase"/>
</dbReference>
<feature type="domain" description="ABC transporter" evidence="6">
    <location>
        <begin position="13"/>
        <end position="242"/>
    </location>
</feature>
<dbReference type="EMBL" id="PDPS01000012">
    <property type="protein sequence ID" value="PID59885.1"/>
    <property type="molecule type" value="Genomic_DNA"/>
</dbReference>
<dbReference type="PROSITE" id="PS50893">
    <property type="entry name" value="ABC_TRANSPORTER_2"/>
    <property type="match status" value="1"/>
</dbReference>
<dbReference type="Proteomes" id="UP000229740">
    <property type="component" value="Unassembled WGS sequence"/>
</dbReference>
<proteinExistence type="inferred from homology"/>
<dbReference type="AlphaFoldDB" id="A0A2G6ECV1"/>
<dbReference type="PANTHER" id="PTHR42734">
    <property type="entry name" value="METAL TRANSPORT SYSTEM ATP-BINDING PROTEIN TM_0124-RELATED"/>
    <property type="match status" value="1"/>
</dbReference>
<comment type="similarity">
    <text evidence="1">Belongs to the ABC transporter superfamily.</text>
</comment>